<name>A0A8H3F5J1_9LECA</name>
<keyword evidence="2" id="KW-1185">Reference proteome</keyword>
<protein>
    <submittedName>
        <fullName evidence="1">Uncharacterized protein</fullName>
    </submittedName>
</protein>
<gene>
    <name evidence="1" type="ORF">HETSPECPRED_003882</name>
</gene>
<evidence type="ECO:0000313" key="1">
    <source>
        <dbReference type="EMBL" id="CAF9918942.1"/>
    </source>
</evidence>
<organism evidence="1 2">
    <name type="scientific">Heterodermia speciosa</name>
    <dbReference type="NCBI Taxonomy" id="116794"/>
    <lineage>
        <taxon>Eukaryota</taxon>
        <taxon>Fungi</taxon>
        <taxon>Dikarya</taxon>
        <taxon>Ascomycota</taxon>
        <taxon>Pezizomycotina</taxon>
        <taxon>Lecanoromycetes</taxon>
        <taxon>OSLEUM clade</taxon>
        <taxon>Lecanoromycetidae</taxon>
        <taxon>Caliciales</taxon>
        <taxon>Physciaceae</taxon>
        <taxon>Heterodermia</taxon>
    </lineage>
</organism>
<evidence type="ECO:0000313" key="2">
    <source>
        <dbReference type="Proteomes" id="UP000664521"/>
    </source>
</evidence>
<reference evidence="1" key="1">
    <citation type="submission" date="2021-03" db="EMBL/GenBank/DDBJ databases">
        <authorList>
            <person name="Tagirdzhanova G."/>
        </authorList>
    </citation>
    <scope>NUCLEOTIDE SEQUENCE</scope>
</reference>
<dbReference type="AlphaFoldDB" id="A0A8H3F5J1"/>
<accession>A0A8H3F5J1</accession>
<proteinExistence type="predicted"/>
<comment type="caution">
    <text evidence="1">The sequence shown here is derived from an EMBL/GenBank/DDBJ whole genome shotgun (WGS) entry which is preliminary data.</text>
</comment>
<dbReference type="Proteomes" id="UP000664521">
    <property type="component" value="Unassembled WGS sequence"/>
</dbReference>
<sequence length="100" mass="11634">MNNERRLWARAAKMPGLHDARLAAVGIAGGWRDFASDSPWTTRFLRGRWTLARWGPRIDWINTSRKVWPGDDRAAGRSNYAWETDNKILDRITDRQNLLL</sequence>
<dbReference type="EMBL" id="CAJPDS010000023">
    <property type="protein sequence ID" value="CAF9918942.1"/>
    <property type="molecule type" value="Genomic_DNA"/>
</dbReference>